<dbReference type="Gene3D" id="3.20.20.140">
    <property type="entry name" value="Metal-dependent hydrolases"/>
    <property type="match status" value="1"/>
</dbReference>
<dbReference type="EMBL" id="JBHSMQ010000002">
    <property type="protein sequence ID" value="MFC5454688.1"/>
    <property type="molecule type" value="Genomic_DNA"/>
</dbReference>
<evidence type="ECO:0000313" key="3">
    <source>
        <dbReference type="EMBL" id="MFC5454688.1"/>
    </source>
</evidence>
<dbReference type="SUPFAM" id="SSF51556">
    <property type="entry name" value="Metallo-dependent hydrolases"/>
    <property type="match status" value="1"/>
</dbReference>
<dbReference type="RefSeq" id="WP_377165020.1">
    <property type="nucleotide sequence ID" value="NZ_JBHSMQ010000002.1"/>
</dbReference>
<keyword evidence="4" id="KW-1185">Reference proteome</keyword>
<dbReference type="InterPro" id="IPR006680">
    <property type="entry name" value="Amidohydro-rel"/>
</dbReference>
<dbReference type="Proteomes" id="UP001596052">
    <property type="component" value="Unassembled WGS sequence"/>
</dbReference>
<dbReference type="PANTHER" id="PTHR43569:SF2">
    <property type="entry name" value="AMIDOHYDROLASE-RELATED DOMAIN-CONTAINING PROTEIN"/>
    <property type="match status" value="1"/>
</dbReference>
<evidence type="ECO:0000259" key="2">
    <source>
        <dbReference type="Pfam" id="PF04909"/>
    </source>
</evidence>
<dbReference type="InterPro" id="IPR052350">
    <property type="entry name" value="Metallo-dep_Lactonases"/>
</dbReference>
<evidence type="ECO:0000256" key="1">
    <source>
        <dbReference type="ARBA" id="ARBA00038310"/>
    </source>
</evidence>
<dbReference type="PROSITE" id="PS00430">
    <property type="entry name" value="TONB_DEPENDENT_REC_1"/>
    <property type="match status" value="1"/>
</dbReference>
<feature type="domain" description="Amidohydrolase-related" evidence="2">
    <location>
        <begin position="30"/>
        <end position="302"/>
    </location>
</feature>
<sequence>MNRRRFLQTTAAAALLHEPSQAAPPATRIIDTHTHFYDPARPGGVPWPGKGSPLYRTVLPADWLAVAAPHGVKETVVVEASPLVEDNQWILDLAEREKSIVGFVGHLDPGADFAGHLQRFAANPIFRGVRWSGAHLQDAAKQDAVLSGAKALASHGLELDLNGSPAYLPHAAKLAADVPDLRVLINHLGASGDPQSLRPEWKENIRTVAKQPNVFMKVSALVEQLKCDYGKAPTDTAYYLPVLDHLWECFGPDRLIYGSDWPVSDKGATYAGVFKVVDEYFRAKGADACEKYFWKNSKAAYRWVERT</sequence>
<organism evidence="3 4">
    <name type="scientific">Prosthecobacter fluviatilis</name>
    <dbReference type="NCBI Taxonomy" id="445931"/>
    <lineage>
        <taxon>Bacteria</taxon>
        <taxon>Pseudomonadati</taxon>
        <taxon>Verrucomicrobiota</taxon>
        <taxon>Verrucomicrobiia</taxon>
        <taxon>Verrucomicrobiales</taxon>
        <taxon>Verrucomicrobiaceae</taxon>
        <taxon>Prosthecobacter</taxon>
    </lineage>
</organism>
<dbReference type="InterPro" id="IPR010916">
    <property type="entry name" value="TonB_box_CS"/>
</dbReference>
<protein>
    <submittedName>
        <fullName evidence="3">Amidohydrolase family protein</fullName>
    </submittedName>
</protein>
<gene>
    <name evidence="3" type="ORF">ACFQDI_07490</name>
</gene>
<name>A0ABW0KPL7_9BACT</name>
<accession>A0ABW0KPL7</accession>
<comment type="similarity">
    <text evidence="1">Belongs to the metallo-dependent hydrolases superfamily.</text>
</comment>
<proteinExistence type="inferred from homology"/>
<comment type="caution">
    <text evidence="3">The sequence shown here is derived from an EMBL/GenBank/DDBJ whole genome shotgun (WGS) entry which is preliminary data.</text>
</comment>
<evidence type="ECO:0000313" key="4">
    <source>
        <dbReference type="Proteomes" id="UP001596052"/>
    </source>
</evidence>
<dbReference type="InterPro" id="IPR032466">
    <property type="entry name" value="Metal_Hydrolase"/>
</dbReference>
<dbReference type="Pfam" id="PF04909">
    <property type="entry name" value="Amidohydro_2"/>
    <property type="match status" value="1"/>
</dbReference>
<reference evidence="4" key="1">
    <citation type="journal article" date="2019" name="Int. J. Syst. Evol. Microbiol.">
        <title>The Global Catalogue of Microorganisms (GCM) 10K type strain sequencing project: providing services to taxonomists for standard genome sequencing and annotation.</title>
        <authorList>
            <consortium name="The Broad Institute Genomics Platform"/>
            <consortium name="The Broad Institute Genome Sequencing Center for Infectious Disease"/>
            <person name="Wu L."/>
            <person name="Ma J."/>
        </authorList>
    </citation>
    <scope>NUCLEOTIDE SEQUENCE [LARGE SCALE GENOMIC DNA]</scope>
    <source>
        <strain evidence="4">CGMCC 4.1469</strain>
    </source>
</reference>
<dbReference type="PANTHER" id="PTHR43569">
    <property type="entry name" value="AMIDOHYDROLASE"/>
    <property type="match status" value="1"/>
</dbReference>